<protein>
    <submittedName>
        <fullName evidence="5">Apolipoprotein D</fullName>
    </submittedName>
</protein>
<name>A0A210QZB0_MIZYE</name>
<dbReference type="Pfam" id="PF08212">
    <property type="entry name" value="Lipocalin_2"/>
    <property type="match status" value="1"/>
</dbReference>
<gene>
    <name evidence="5" type="ORF">KP79_PYT15226</name>
</gene>
<evidence type="ECO:0000256" key="2">
    <source>
        <dbReference type="ARBA" id="ARBA00023121"/>
    </source>
</evidence>
<keyword evidence="3" id="KW-0732">Signal</keyword>
<dbReference type="CDD" id="cd19438">
    <property type="entry name" value="lipocalin_Blc-like"/>
    <property type="match status" value="1"/>
</dbReference>
<dbReference type="PIRSF" id="PIRSF036893">
    <property type="entry name" value="Lipocalin_ApoD"/>
    <property type="match status" value="1"/>
</dbReference>
<dbReference type="InterPro" id="IPR012674">
    <property type="entry name" value="Calycin"/>
</dbReference>
<keyword evidence="6" id="KW-1185">Reference proteome</keyword>
<accession>A0A210QZB0</accession>
<comment type="similarity">
    <text evidence="1 3">Belongs to the calycin superfamily. Lipocalin family.</text>
</comment>
<dbReference type="InterPro" id="IPR000566">
    <property type="entry name" value="Lipocln_cytosolic_FA-bd_dom"/>
</dbReference>
<feature type="chain" id="PRO_5013435941" evidence="3">
    <location>
        <begin position="17"/>
        <end position="198"/>
    </location>
</feature>
<reference evidence="5 6" key="1">
    <citation type="journal article" date="2017" name="Nat. Ecol. Evol.">
        <title>Scallop genome provides insights into evolution of bilaterian karyotype and development.</title>
        <authorList>
            <person name="Wang S."/>
            <person name="Zhang J."/>
            <person name="Jiao W."/>
            <person name="Li J."/>
            <person name="Xun X."/>
            <person name="Sun Y."/>
            <person name="Guo X."/>
            <person name="Huan P."/>
            <person name="Dong B."/>
            <person name="Zhang L."/>
            <person name="Hu X."/>
            <person name="Sun X."/>
            <person name="Wang J."/>
            <person name="Zhao C."/>
            <person name="Wang Y."/>
            <person name="Wang D."/>
            <person name="Huang X."/>
            <person name="Wang R."/>
            <person name="Lv J."/>
            <person name="Li Y."/>
            <person name="Zhang Z."/>
            <person name="Liu B."/>
            <person name="Lu W."/>
            <person name="Hui Y."/>
            <person name="Liang J."/>
            <person name="Zhou Z."/>
            <person name="Hou R."/>
            <person name="Li X."/>
            <person name="Liu Y."/>
            <person name="Li H."/>
            <person name="Ning X."/>
            <person name="Lin Y."/>
            <person name="Zhao L."/>
            <person name="Xing Q."/>
            <person name="Dou J."/>
            <person name="Li Y."/>
            <person name="Mao J."/>
            <person name="Guo H."/>
            <person name="Dou H."/>
            <person name="Li T."/>
            <person name="Mu C."/>
            <person name="Jiang W."/>
            <person name="Fu Q."/>
            <person name="Fu X."/>
            <person name="Miao Y."/>
            <person name="Liu J."/>
            <person name="Yu Q."/>
            <person name="Li R."/>
            <person name="Liao H."/>
            <person name="Li X."/>
            <person name="Kong Y."/>
            <person name="Jiang Z."/>
            <person name="Chourrout D."/>
            <person name="Li R."/>
            <person name="Bao Z."/>
        </authorList>
    </citation>
    <scope>NUCLEOTIDE SEQUENCE [LARGE SCALE GENOMIC DNA]</scope>
    <source>
        <strain evidence="5 6">PY_sf001</strain>
    </source>
</reference>
<dbReference type="STRING" id="6573.A0A210QZB0"/>
<keyword evidence="2" id="KW-0446">Lipid-binding</keyword>
<feature type="signal peptide" evidence="3">
    <location>
        <begin position="1"/>
        <end position="16"/>
    </location>
</feature>
<dbReference type="OrthoDB" id="565904at2759"/>
<evidence type="ECO:0000313" key="6">
    <source>
        <dbReference type="Proteomes" id="UP000242188"/>
    </source>
</evidence>
<dbReference type="InterPro" id="IPR022271">
    <property type="entry name" value="Lipocalin_ApoD"/>
</dbReference>
<evidence type="ECO:0000256" key="1">
    <source>
        <dbReference type="ARBA" id="ARBA00006889"/>
    </source>
</evidence>
<dbReference type="InterPro" id="IPR047202">
    <property type="entry name" value="Lipocalin_Blc-like_dom"/>
</dbReference>
<proteinExistence type="inferred from homology"/>
<organism evidence="5 6">
    <name type="scientific">Mizuhopecten yessoensis</name>
    <name type="common">Japanese scallop</name>
    <name type="synonym">Patinopecten yessoensis</name>
    <dbReference type="NCBI Taxonomy" id="6573"/>
    <lineage>
        <taxon>Eukaryota</taxon>
        <taxon>Metazoa</taxon>
        <taxon>Spiralia</taxon>
        <taxon>Lophotrochozoa</taxon>
        <taxon>Mollusca</taxon>
        <taxon>Bivalvia</taxon>
        <taxon>Autobranchia</taxon>
        <taxon>Pteriomorphia</taxon>
        <taxon>Pectinida</taxon>
        <taxon>Pectinoidea</taxon>
        <taxon>Pectinidae</taxon>
        <taxon>Mizuhopecten</taxon>
    </lineage>
</organism>
<dbReference type="Gene3D" id="2.40.128.20">
    <property type="match status" value="1"/>
</dbReference>
<dbReference type="PANTHER" id="PTHR37437:SF1">
    <property type="entry name" value="LIPOCALIN-RELATED PROTEIN"/>
    <property type="match status" value="1"/>
</dbReference>
<evidence type="ECO:0000256" key="3">
    <source>
        <dbReference type="PIRNR" id="PIRNR036893"/>
    </source>
</evidence>
<evidence type="ECO:0000313" key="5">
    <source>
        <dbReference type="EMBL" id="OWF54090.1"/>
    </source>
</evidence>
<dbReference type="PANTHER" id="PTHR37437">
    <property type="entry name" value="LIPOCALIN-RELATED PROTEIN-RELATED"/>
    <property type="match status" value="1"/>
</dbReference>
<feature type="domain" description="Lipocalin/cytosolic fatty-acid binding" evidence="4">
    <location>
        <begin position="34"/>
        <end position="178"/>
    </location>
</feature>
<sequence>MYSAVLITLFAPAISAFLLDSFGLGSGIKTVTELDVPKYLGRWYQMYASESVVATFEKDALCVTADYSMSTDGSGKVIVRNGETLKTPNGTFKTINGYATTSSDPGKLTVNLETAPFPAPYWVIKLGPATFGNDTQYQYSVVTDNLKVTLFVLARDPETFKRDYNDEVVQFLKQQGFTNLLNSPVATYQGSDCMYLKP</sequence>
<keyword evidence="5" id="KW-0449">Lipoprotein</keyword>
<comment type="caution">
    <text evidence="5">The sequence shown here is derived from an EMBL/GenBank/DDBJ whole genome shotgun (WGS) entry which is preliminary data.</text>
</comment>
<dbReference type="SUPFAM" id="SSF50814">
    <property type="entry name" value="Lipocalins"/>
    <property type="match status" value="1"/>
</dbReference>
<dbReference type="EMBL" id="NEDP02001165">
    <property type="protein sequence ID" value="OWF54090.1"/>
    <property type="molecule type" value="Genomic_DNA"/>
</dbReference>
<dbReference type="Proteomes" id="UP000242188">
    <property type="component" value="Unassembled WGS sequence"/>
</dbReference>
<dbReference type="AlphaFoldDB" id="A0A210QZB0"/>
<dbReference type="GO" id="GO:0008289">
    <property type="term" value="F:lipid binding"/>
    <property type="evidence" value="ECO:0007669"/>
    <property type="project" value="UniProtKB-KW"/>
</dbReference>
<evidence type="ECO:0000259" key="4">
    <source>
        <dbReference type="Pfam" id="PF08212"/>
    </source>
</evidence>